<dbReference type="Gene3D" id="3.30.300.160">
    <property type="entry name" value="Type II secretion system, protein E, N-terminal domain"/>
    <property type="match status" value="1"/>
</dbReference>
<protein>
    <submittedName>
        <fullName evidence="7">Type IV-A pilus assembly ATPase PilB</fullName>
    </submittedName>
</protein>
<dbReference type="PROSITE" id="PS00662">
    <property type="entry name" value="T2SP_E"/>
    <property type="match status" value="1"/>
</dbReference>
<feature type="domain" description="Bacterial type II secretion system protein E" evidence="6">
    <location>
        <begin position="385"/>
        <end position="399"/>
    </location>
</feature>
<dbReference type="Gene3D" id="1.10.40.70">
    <property type="match status" value="1"/>
</dbReference>
<sequence length="569" mass="62870">MQSSRLGELLVRNNLITKEQLAKALDEQKESAGQLRLGSILIKNGLISEPDLTSFLSKQYGVPSINLAEFEIDQAVIKIIPVDIAQKYQIVPVNRAGSTLIIAMSDPSNIFAIDDIKFMTGYNVEVVVSAETAIKTAIDKYYDQSASLADVMSDLEGLEDLEVVGDEEEIDVSSLERATEDAPVVKLVNLILTDAIKKKASDIHIEPYERTFRVRYRIDGVLYEVMKPPMKLKNAITSRLKIMAELDIAERRLPQDGRIKIKMGGGKDMDFRVSVLPTLFGEKIVMRLLDKSNLQLDMTKLGYEPEALAHFQREIHKPFGMVLVTGPTGSGKTVSLYSALSELNKVSENISTAEDPVEFNFAGINQVQMHEDIGLNFAAALRSFLRQDPDIIMIGEIRDFETAEIGIKAALTGHLVLSTLHTNDAPATINRLLNMGIEPFLVASAVNLITAQRLARRICSECKEPEDIPVQALIDAGVSPEEAPTYVCYKGVGCAKCNNTGYKGRVGFYQVMPMLEPIRELILNGANTAEIKRESMRLGIKSMRQSGLTKLMEGVTSFEEVLRVTVADD</sequence>
<dbReference type="PANTHER" id="PTHR30258:SF1">
    <property type="entry name" value="PROTEIN TRANSPORT PROTEIN HOFB HOMOLOG"/>
    <property type="match status" value="1"/>
</dbReference>
<dbReference type="NCBIfam" id="TIGR02538">
    <property type="entry name" value="type_IV_pilB"/>
    <property type="match status" value="1"/>
</dbReference>
<keyword evidence="5" id="KW-0067">ATP-binding</keyword>
<accession>A0ABS5SC96</accession>
<keyword evidence="3" id="KW-0963">Cytoplasm</keyword>
<dbReference type="Pfam" id="PF05157">
    <property type="entry name" value="MshEN"/>
    <property type="match status" value="1"/>
</dbReference>
<dbReference type="Proteomes" id="UP000756860">
    <property type="component" value="Unassembled WGS sequence"/>
</dbReference>
<reference evidence="7 8" key="1">
    <citation type="submission" date="2021-05" db="EMBL/GenBank/DDBJ databases">
        <title>The draft genome of Geobacter luticola JCM 17780.</title>
        <authorList>
            <person name="Xu Z."/>
            <person name="Masuda Y."/>
            <person name="Itoh H."/>
            <person name="Senoo K."/>
        </authorList>
    </citation>
    <scope>NUCLEOTIDE SEQUENCE [LARGE SCALE GENOMIC DNA]</scope>
    <source>
        <strain evidence="7 8">JCM 17780</strain>
    </source>
</reference>
<dbReference type="SUPFAM" id="SSF160246">
    <property type="entry name" value="EspE N-terminal domain-like"/>
    <property type="match status" value="1"/>
</dbReference>
<dbReference type="Pfam" id="PF00437">
    <property type="entry name" value="T2SSE"/>
    <property type="match status" value="1"/>
</dbReference>
<evidence type="ECO:0000256" key="2">
    <source>
        <dbReference type="ARBA" id="ARBA00006611"/>
    </source>
</evidence>
<organism evidence="7 8">
    <name type="scientific">Geomobilimonas luticola</name>
    <dbReference type="NCBI Taxonomy" id="1114878"/>
    <lineage>
        <taxon>Bacteria</taxon>
        <taxon>Pseudomonadati</taxon>
        <taxon>Thermodesulfobacteriota</taxon>
        <taxon>Desulfuromonadia</taxon>
        <taxon>Geobacterales</taxon>
        <taxon>Geobacteraceae</taxon>
        <taxon>Geomobilimonas</taxon>
    </lineage>
</organism>
<dbReference type="RefSeq" id="WP_214174989.1">
    <property type="nucleotide sequence ID" value="NZ_JAHCVK010000002.1"/>
</dbReference>
<dbReference type="InterPro" id="IPR001482">
    <property type="entry name" value="T2SS/T4SS_dom"/>
</dbReference>
<dbReference type="Gene3D" id="3.40.50.300">
    <property type="entry name" value="P-loop containing nucleotide triphosphate hydrolases"/>
    <property type="match status" value="1"/>
</dbReference>
<comment type="subcellular location">
    <subcellularLocation>
        <location evidence="1">Cytoplasm</location>
    </subcellularLocation>
</comment>
<evidence type="ECO:0000259" key="6">
    <source>
        <dbReference type="PROSITE" id="PS00662"/>
    </source>
</evidence>
<gene>
    <name evidence="7" type="primary">pilB</name>
    <name evidence="7" type="ORF">KI810_08045</name>
</gene>
<evidence type="ECO:0000256" key="3">
    <source>
        <dbReference type="ARBA" id="ARBA00022490"/>
    </source>
</evidence>
<dbReference type="InterPro" id="IPR007831">
    <property type="entry name" value="T2SS_GspE_N"/>
</dbReference>
<dbReference type="InterPro" id="IPR037257">
    <property type="entry name" value="T2SS_E_N_sf"/>
</dbReference>
<keyword evidence="4" id="KW-0547">Nucleotide-binding</keyword>
<comment type="similarity">
    <text evidence="2">Belongs to the GSP E family.</text>
</comment>
<dbReference type="InterPro" id="IPR027417">
    <property type="entry name" value="P-loop_NTPase"/>
</dbReference>
<evidence type="ECO:0000313" key="7">
    <source>
        <dbReference type="EMBL" id="MBT0653004.1"/>
    </source>
</evidence>
<keyword evidence="8" id="KW-1185">Reference proteome</keyword>
<proteinExistence type="inferred from homology"/>
<dbReference type="CDD" id="cd01129">
    <property type="entry name" value="PulE-GspE-like"/>
    <property type="match status" value="1"/>
</dbReference>
<comment type="caution">
    <text evidence="7">The sequence shown here is derived from an EMBL/GenBank/DDBJ whole genome shotgun (WGS) entry which is preliminary data.</text>
</comment>
<evidence type="ECO:0000256" key="4">
    <source>
        <dbReference type="ARBA" id="ARBA00022741"/>
    </source>
</evidence>
<dbReference type="PANTHER" id="PTHR30258">
    <property type="entry name" value="TYPE II SECRETION SYSTEM PROTEIN GSPE-RELATED"/>
    <property type="match status" value="1"/>
</dbReference>
<dbReference type="Gene3D" id="3.30.450.90">
    <property type="match status" value="1"/>
</dbReference>
<dbReference type="SUPFAM" id="SSF52540">
    <property type="entry name" value="P-loop containing nucleoside triphosphate hydrolases"/>
    <property type="match status" value="1"/>
</dbReference>
<dbReference type="EMBL" id="JAHCVK010000002">
    <property type="protein sequence ID" value="MBT0653004.1"/>
    <property type="molecule type" value="Genomic_DNA"/>
</dbReference>
<name>A0ABS5SC96_9BACT</name>
<evidence type="ECO:0000256" key="1">
    <source>
        <dbReference type="ARBA" id="ARBA00004496"/>
    </source>
</evidence>
<evidence type="ECO:0000256" key="5">
    <source>
        <dbReference type="ARBA" id="ARBA00022840"/>
    </source>
</evidence>
<dbReference type="InterPro" id="IPR013374">
    <property type="entry name" value="ATPase_typ4_pilus-assembl_PilB"/>
</dbReference>
<evidence type="ECO:0000313" key="8">
    <source>
        <dbReference type="Proteomes" id="UP000756860"/>
    </source>
</evidence>